<dbReference type="GO" id="GO:0008218">
    <property type="term" value="P:bioluminescence"/>
    <property type="evidence" value="ECO:0007669"/>
    <property type="project" value="InterPro"/>
</dbReference>
<dbReference type="EC" id="1.2.1.50" evidence="2"/>
<evidence type="ECO:0000313" key="4">
    <source>
        <dbReference type="EMBL" id="PJZ74475.1"/>
    </source>
</evidence>
<evidence type="ECO:0000313" key="3">
    <source>
        <dbReference type="EMBL" id="PJZ70581.1"/>
    </source>
</evidence>
<reference evidence="5 6" key="1">
    <citation type="submission" date="2017-07" db="EMBL/GenBank/DDBJ databases">
        <title>Leptospira spp. isolated from tropical soils.</title>
        <authorList>
            <person name="Thibeaux R."/>
            <person name="Iraola G."/>
            <person name="Ferres I."/>
            <person name="Bierque E."/>
            <person name="Girault D."/>
            <person name="Soupe-Gilbert M.-E."/>
            <person name="Picardeau M."/>
            <person name="Goarant C."/>
        </authorList>
    </citation>
    <scope>NUCLEOTIDE SEQUENCE [LARGE SCALE GENOMIC DNA]</scope>
    <source>
        <strain evidence="4 6">FH1-B-B1</strain>
        <strain evidence="3 5">FH1-B-C1</strain>
    </source>
</reference>
<dbReference type="OrthoDB" id="580775at2"/>
<keyword evidence="1 2" id="KW-0521">NADP</keyword>
<comment type="catalytic activity">
    <reaction evidence="2">
        <text>a long-chain fatty aldehyde + NADP(+) + CoA = a long-chain fatty acyl-CoA + NADPH + H(+)</text>
        <dbReference type="Rhea" id="RHEA:15437"/>
        <dbReference type="ChEBI" id="CHEBI:15378"/>
        <dbReference type="ChEBI" id="CHEBI:17176"/>
        <dbReference type="ChEBI" id="CHEBI:57287"/>
        <dbReference type="ChEBI" id="CHEBI:57783"/>
        <dbReference type="ChEBI" id="CHEBI:58349"/>
        <dbReference type="ChEBI" id="CHEBI:83139"/>
        <dbReference type="EC" id="1.2.1.50"/>
    </reaction>
</comment>
<dbReference type="AlphaFoldDB" id="A0A2M9ZR18"/>
<dbReference type="GO" id="GO:0003995">
    <property type="term" value="F:acyl-CoA dehydrogenase activity"/>
    <property type="evidence" value="ECO:0007669"/>
    <property type="project" value="InterPro"/>
</dbReference>
<organism evidence="4 6">
    <name type="scientific">Leptospira perolatii</name>
    <dbReference type="NCBI Taxonomy" id="2023191"/>
    <lineage>
        <taxon>Bacteria</taxon>
        <taxon>Pseudomonadati</taxon>
        <taxon>Spirochaetota</taxon>
        <taxon>Spirochaetia</taxon>
        <taxon>Leptospirales</taxon>
        <taxon>Leptospiraceae</taxon>
        <taxon>Leptospira</taxon>
    </lineage>
</organism>
<proteinExistence type="inferred from homology"/>
<keyword evidence="5" id="KW-1185">Reference proteome</keyword>
<dbReference type="InterPro" id="IPR008670">
    <property type="entry name" value="CoA_reduct_LuxC"/>
</dbReference>
<dbReference type="SUPFAM" id="SSF53720">
    <property type="entry name" value="ALDH-like"/>
    <property type="match status" value="1"/>
</dbReference>
<dbReference type="Proteomes" id="UP000231990">
    <property type="component" value="Unassembled WGS sequence"/>
</dbReference>
<dbReference type="Proteomes" id="UP000231962">
    <property type="component" value="Unassembled WGS sequence"/>
</dbReference>
<evidence type="ECO:0000256" key="2">
    <source>
        <dbReference type="PIRNR" id="PIRNR009414"/>
    </source>
</evidence>
<dbReference type="Pfam" id="PF05893">
    <property type="entry name" value="LuxC"/>
    <property type="match status" value="1"/>
</dbReference>
<accession>A0A2M9ZR18</accession>
<dbReference type="PIRSF" id="PIRSF009414">
    <property type="entry name" value="LuxC"/>
    <property type="match status" value="1"/>
</dbReference>
<evidence type="ECO:0000313" key="6">
    <source>
        <dbReference type="Proteomes" id="UP000231990"/>
    </source>
</evidence>
<dbReference type="InterPro" id="IPR016161">
    <property type="entry name" value="Ald_DH/histidinol_DH"/>
</dbReference>
<protein>
    <recommendedName>
        <fullName evidence="2">Acyl-CoA reductase</fullName>
        <ecNumber evidence="2">1.2.1.50</ecNumber>
    </recommendedName>
</protein>
<name>A0A2M9ZR18_9LEPT</name>
<dbReference type="EMBL" id="NPDZ01000002">
    <property type="protein sequence ID" value="PJZ74475.1"/>
    <property type="molecule type" value="Genomic_DNA"/>
</dbReference>
<evidence type="ECO:0000256" key="1">
    <source>
        <dbReference type="ARBA" id="ARBA00022857"/>
    </source>
</evidence>
<keyword evidence="2" id="KW-0560">Oxidoreductase</keyword>
<comment type="caution">
    <text evidence="4">The sequence shown here is derived from an EMBL/GenBank/DDBJ whole genome shotgun (WGS) entry which is preliminary data.</text>
</comment>
<gene>
    <name evidence="3" type="ORF">CH360_05690</name>
    <name evidence="4" type="ORF">CH373_05270</name>
</gene>
<sequence length="451" mass="50152">MLGGEVSFPNPEILTSLLESLHNPLIEVSTQDIIGFLHRLGKMWENDEYIRRRVYIRQMCDFVGYSEQMAVAEADLIAATLRGSTRLWDTLQVELGDRSILDTWIKREDCEVKAFPKGTVTHILSGNAPVAAVLSILRSLLTKNQTIAKVASGDPITPTQFALSFLDLDAKHPLSRSLHTAYWPSDSEIGVSIVGNTDAVCVWGGAEAVRWTYKNVKPGSEILTFGPKRSFSLIGGSGQKDLKNAARLVAHDVSMYDQQACFSTQHIFVLGDQFEFATELGSALDRNQKILSAPKRTVDQAADVSLSKIHHEFFGGKILYSEDHSWQVILSSPGKTYRHPGARTAFVHKIDSIEQVLSFVDSSVQTVAVYPMEIVKHFRDSLGRLGISRVVECGSSGMYRLGASHDGMYPLARLVRFVSMEAPSEVYPKGMTIPMDMSKIIEHRQFRDLFV</sequence>
<evidence type="ECO:0000313" key="5">
    <source>
        <dbReference type="Proteomes" id="UP000231962"/>
    </source>
</evidence>
<comment type="similarity">
    <text evidence="2">Belongs to the LuxC family.</text>
</comment>
<dbReference type="EMBL" id="NPDY01000003">
    <property type="protein sequence ID" value="PJZ70581.1"/>
    <property type="molecule type" value="Genomic_DNA"/>
</dbReference>
<dbReference type="GO" id="GO:0050062">
    <property type="term" value="F:long-chain-fatty-acyl-CoA reductase activity"/>
    <property type="evidence" value="ECO:0007669"/>
    <property type="project" value="UniProtKB-EC"/>
</dbReference>